<accession>A0A919NUK4</accession>
<dbReference type="Gene3D" id="3.40.50.720">
    <property type="entry name" value="NAD(P)-binding Rossmann-like Domain"/>
    <property type="match status" value="1"/>
</dbReference>
<proteinExistence type="predicted"/>
<dbReference type="Pfam" id="PF16363">
    <property type="entry name" value="GDP_Man_Dehyd"/>
    <property type="match status" value="1"/>
</dbReference>
<dbReference type="PANTHER" id="PTHR43000">
    <property type="entry name" value="DTDP-D-GLUCOSE 4,6-DEHYDRATASE-RELATED"/>
    <property type="match status" value="1"/>
</dbReference>
<organism evidence="2 3">
    <name type="scientific">Paractinoplanes tereljensis</name>
    <dbReference type="NCBI Taxonomy" id="571912"/>
    <lineage>
        <taxon>Bacteria</taxon>
        <taxon>Bacillati</taxon>
        <taxon>Actinomycetota</taxon>
        <taxon>Actinomycetes</taxon>
        <taxon>Micromonosporales</taxon>
        <taxon>Micromonosporaceae</taxon>
        <taxon>Paractinoplanes</taxon>
    </lineage>
</organism>
<comment type="caution">
    <text evidence="2">The sequence shown here is derived from an EMBL/GenBank/DDBJ whole genome shotgun (WGS) entry which is preliminary data.</text>
</comment>
<name>A0A919NUK4_9ACTN</name>
<dbReference type="EMBL" id="BOMY01000051">
    <property type="protein sequence ID" value="GIF25435.1"/>
    <property type="molecule type" value="Genomic_DNA"/>
</dbReference>
<reference evidence="2" key="1">
    <citation type="submission" date="2021-01" db="EMBL/GenBank/DDBJ databases">
        <title>Whole genome shotgun sequence of Actinoplanes tereljensis NBRC 105297.</title>
        <authorList>
            <person name="Komaki H."/>
            <person name="Tamura T."/>
        </authorList>
    </citation>
    <scope>NUCLEOTIDE SEQUENCE</scope>
    <source>
        <strain evidence="2">NBRC 105297</strain>
    </source>
</reference>
<dbReference type="SUPFAM" id="SSF51735">
    <property type="entry name" value="NAD(P)-binding Rossmann-fold domains"/>
    <property type="match status" value="1"/>
</dbReference>
<dbReference type="Proteomes" id="UP000623608">
    <property type="component" value="Unassembled WGS sequence"/>
</dbReference>
<sequence>MTALVTGATGFAGAHLMEALRQSGEAEAYGTSLSGSADGHIRQTDLTDYDAVVALLDELRPETIFHLAAFASPALSFKEPVVAVTSTLAMQINLFQACLALRIKPRIVVVSSGQIYGMSDAARLPLDESTPLDLPSPYAVAKVGQENLVSMYAKLGVESVIARPFNHIGPGQQPGYLVADLTKQIADLERDGGGVLRVGNLSSKRDFTDVRDVVRAYIQLAAKGTIGEVYNVCTGRSRSGQEILDLLLTASDAQIRTEPDPARMRPADVPDLRGDATKIRLDAGWVPEIPLEQTLSDTLAYWRSR</sequence>
<dbReference type="Gene3D" id="3.90.25.10">
    <property type="entry name" value="UDP-galactose 4-epimerase, domain 1"/>
    <property type="match status" value="1"/>
</dbReference>
<dbReference type="RefSeq" id="WP_203813250.1">
    <property type="nucleotide sequence ID" value="NZ_BOMY01000051.1"/>
</dbReference>
<dbReference type="InterPro" id="IPR036291">
    <property type="entry name" value="NAD(P)-bd_dom_sf"/>
</dbReference>
<evidence type="ECO:0000313" key="2">
    <source>
        <dbReference type="EMBL" id="GIF25435.1"/>
    </source>
</evidence>
<keyword evidence="3" id="KW-1185">Reference proteome</keyword>
<dbReference type="AlphaFoldDB" id="A0A919NUK4"/>
<evidence type="ECO:0000313" key="3">
    <source>
        <dbReference type="Proteomes" id="UP000623608"/>
    </source>
</evidence>
<protein>
    <submittedName>
        <fullName evidence="2">GDP-mannose 4,6-dehydratase</fullName>
    </submittedName>
</protein>
<feature type="domain" description="NAD(P)-binding" evidence="1">
    <location>
        <begin position="4"/>
        <end position="297"/>
    </location>
</feature>
<dbReference type="InterPro" id="IPR016040">
    <property type="entry name" value="NAD(P)-bd_dom"/>
</dbReference>
<gene>
    <name evidence="2" type="ORF">Ate02nite_81650</name>
</gene>
<evidence type="ECO:0000259" key="1">
    <source>
        <dbReference type="Pfam" id="PF16363"/>
    </source>
</evidence>